<reference evidence="1" key="1">
    <citation type="submission" date="2018-05" db="EMBL/GenBank/DDBJ databases">
        <authorList>
            <person name="Lanie J.A."/>
            <person name="Ng W.-L."/>
            <person name="Kazmierczak K.M."/>
            <person name="Andrzejewski T.M."/>
            <person name="Davidsen T.M."/>
            <person name="Wayne K.J."/>
            <person name="Tettelin H."/>
            <person name="Glass J.I."/>
            <person name="Rusch D."/>
            <person name="Podicherti R."/>
            <person name="Tsui H.-C.T."/>
            <person name="Winkler M.E."/>
        </authorList>
    </citation>
    <scope>NUCLEOTIDE SEQUENCE</scope>
</reference>
<dbReference type="AlphaFoldDB" id="A0A382XGJ1"/>
<organism evidence="1">
    <name type="scientific">marine metagenome</name>
    <dbReference type="NCBI Taxonomy" id="408172"/>
    <lineage>
        <taxon>unclassified sequences</taxon>
        <taxon>metagenomes</taxon>
        <taxon>ecological metagenomes</taxon>
    </lineage>
</organism>
<feature type="non-terminal residue" evidence="1">
    <location>
        <position position="1"/>
    </location>
</feature>
<dbReference type="EMBL" id="UINC01167594">
    <property type="protein sequence ID" value="SVD70192.1"/>
    <property type="molecule type" value="Genomic_DNA"/>
</dbReference>
<protein>
    <recommendedName>
        <fullName evidence="2">Fibronectin type-III domain-containing protein</fullName>
    </recommendedName>
</protein>
<dbReference type="InterPro" id="IPR013783">
    <property type="entry name" value="Ig-like_fold"/>
</dbReference>
<name>A0A382XGJ1_9ZZZZ</name>
<accession>A0A382XGJ1</accession>
<dbReference type="PANTHER" id="PTHR16897:SF2">
    <property type="entry name" value="OS03G0226600 PROTEIN"/>
    <property type="match status" value="1"/>
</dbReference>
<evidence type="ECO:0008006" key="2">
    <source>
        <dbReference type="Google" id="ProtNLM"/>
    </source>
</evidence>
<dbReference type="PANTHER" id="PTHR16897">
    <property type="entry name" value="OS10G0105400 PROTEIN"/>
    <property type="match status" value="1"/>
</dbReference>
<evidence type="ECO:0000313" key="1">
    <source>
        <dbReference type="EMBL" id="SVD70192.1"/>
    </source>
</evidence>
<sequence>PLIHLAAEGGILGIDDKDYQSASTTLDISWSGSDSLSGIYKFEYALGTTSGGTETISWTDASTNPDLLASTSVSLTGQTLSDATKYYLSVRATDKAGNLSAVKTGDGITIDVTAPKAGTVHDGTGADIAYTSAANTLSGNWTGFSDVTSGITDYQYAIGTTSGGIDVKGWTSNTTDTSFTFTGYNLTNAQAYYLSVKAIDMVGHVSDTVTSNGAIADLDAPTKGIVIDGLTADRALTNTDTIYASWSGFADTLSGLSKYQYAVGRSIGAS</sequence>
<feature type="non-terminal residue" evidence="1">
    <location>
        <position position="270"/>
    </location>
</feature>
<gene>
    <name evidence="1" type="ORF">METZ01_LOCUS423046</name>
</gene>
<dbReference type="Gene3D" id="2.60.40.10">
    <property type="entry name" value="Immunoglobulins"/>
    <property type="match status" value="1"/>
</dbReference>
<proteinExistence type="predicted"/>